<sequence length="90" mass="10864">MKLEDAFFNWLQMKIVEEARPDDRAAKDTRMFFEEILREDHAIAWFETSEDETRIHIDYEAQGTSKKLFFDKEHAEQLLHDINSNPKYNQ</sequence>
<evidence type="ECO:0000313" key="2">
    <source>
        <dbReference type="Proteomes" id="UP001057134"/>
    </source>
</evidence>
<evidence type="ECO:0000313" key="1">
    <source>
        <dbReference type="EMBL" id="UQZ87026.1"/>
    </source>
</evidence>
<dbReference type="Proteomes" id="UP001057134">
    <property type="component" value="Chromosome"/>
</dbReference>
<proteinExistence type="predicted"/>
<dbReference type="RefSeq" id="WP_249862520.1">
    <property type="nucleotide sequence ID" value="NZ_CP027059.1"/>
</dbReference>
<reference evidence="1" key="1">
    <citation type="submission" date="2018-02" db="EMBL/GenBank/DDBJ databases">
        <authorList>
            <person name="Kim S.-K."/>
            <person name="Jung H.-I."/>
            <person name="Lee S.-W."/>
        </authorList>
    </citation>
    <scope>NUCLEOTIDE SEQUENCE</scope>
    <source>
        <strain evidence="1">SK3146</strain>
    </source>
</reference>
<protein>
    <submittedName>
        <fullName evidence="1">Uncharacterized protein</fullName>
    </submittedName>
</protein>
<gene>
    <name evidence="1" type="ORF">SK3146_06319</name>
</gene>
<reference evidence="1" key="2">
    <citation type="journal article" date="2021" name="J Anim Sci Technol">
        <title>Complete genome sequence of Paenibacillus konkukensis sp. nov. SK3146 as a potential probiotic strain.</title>
        <authorList>
            <person name="Jung H.I."/>
            <person name="Park S."/>
            <person name="Niu K.M."/>
            <person name="Lee S.W."/>
            <person name="Kothari D."/>
            <person name="Yi K.J."/>
            <person name="Kim S.K."/>
        </authorList>
    </citation>
    <scope>NUCLEOTIDE SEQUENCE</scope>
    <source>
        <strain evidence="1">SK3146</strain>
    </source>
</reference>
<name>A0ABY4RZI5_9BACL</name>
<organism evidence="1 2">
    <name type="scientific">Paenibacillus konkukensis</name>
    <dbReference type="NCBI Taxonomy" id="2020716"/>
    <lineage>
        <taxon>Bacteria</taxon>
        <taxon>Bacillati</taxon>
        <taxon>Bacillota</taxon>
        <taxon>Bacilli</taxon>
        <taxon>Bacillales</taxon>
        <taxon>Paenibacillaceae</taxon>
        <taxon>Paenibacillus</taxon>
    </lineage>
</organism>
<accession>A0ABY4RZI5</accession>
<keyword evidence="2" id="KW-1185">Reference proteome</keyword>
<dbReference type="EMBL" id="CP027059">
    <property type="protein sequence ID" value="UQZ87026.1"/>
    <property type="molecule type" value="Genomic_DNA"/>
</dbReference>